<feature type="region of interest" description="Disordered" evidence="15">
    <location>
        <begin position="467"/>
        <end position="583"/>
    </location>
</feature>
<keyword evidence="5" id="KW-0678">Repressor</keyword>
<evidence type="ECO:0000256" key="3">
    <source>
        <dbReference type="ARBA" id="ARBA00004123"/>
    </source>
</evidence>
<evidence type="ECO:0000256" key="13">
    <source>
        <dbReference type="ARBA" id="ARBA00048336"/>
    </source>
</evidence>
<feature type="compositionally biased region" description="Polar residues" evidence="15">
    <location>
        <begin position="534"/>
        <end position="543"/>
    </location>
</feature>
<dbReference type="OMA" id="MRDLYKY"/>
<evidence type="ECO:0000256" key="8">
    <source>
        <dbReference type="ARBA" id="ARBA00022884"/>
    </source>
</evidence>
<dbReference type="EC" id="3.1.3.16" evidence="4"/>
<evidence type="ECO:0000256" key="15">
    <source>
        <dbReference type="SAM" id="MobiDB-lite"/>
    </source>
</evidence>
<evidence type="ECO:0000259" key="17">
    <source>
        <dbReference type="PROSITE" id="PS50969"/>
    </source>
</evidence>
<dbReference type="PANTHER" id="PTHR23081:SF2">
    <property type="entry name" value="RNA POLYMERASE II C-TERMINAL DOMAIN PHOSPHATASE-LIKE 3"/>
    <property type="match status" value="1"/>
</dbReference>
<comment type="catalytic activity">
    <reaction evidence="13">
        <text>O-phospho-L-threonyl-[protein] + H2O = L-threonyl-[protein] + phosphate</text>
        <dbReference type="Rhea" id="RHEA:47004"/>
        <dbReference type="Rhea" id="RHEA-COMP:11060"/>
        <dbReference type="Rhea" id="RHEA-COMP:11605"/>
        <dbReference type="ChEBI" id="CHEBI:15377"/>
        <dbReference type="ChEBI" id="CHEBI:30013"/>
        <dbReference type="ChEBI" id="CHEBI:43474"/>
        <dbReference type="ChEBI" id="CHEBI:61977"/>
        <dbReference type="EC" id="3.1.3.16"/>
    </reaction>
</comment>
<comment type="subcellular location">
    <subcellularLocation>
        <location evidence="3">Nucleus</location>
    </subcellularLocation>
</comment>
<dbReference type="InterPro" id="IPR011947">
    <property type="entry name" value="FCP1_euk"/>
</dbReference>
<dbReference type="eggNOG" id="KOG0323">
    <property type="taxonomic scope" value="Eukaryota"/>
</dbReference>
<dbReference type="PANTHER" id="PTHR23081">
    <property type="entry name" value="RNA POLYMERASE II CTD PHOSPHATASE"/>
    <property type="match status" value="1"/>
</dbReference>
<feature type="region of interest" description="Disordered" evidence="15">
    <location>
        <begin position="377"/>
        <end position="397"/>
    </location>
</feature>
<dbReference type="GO" id="GO:0009651">
    <property type="term" value="P:response to salt stress"/>
    <property type="evidence" value="ECO:0007669"/>
    <property type="project" value="UniProtKB-ARBA"/>
</dbReference>
<evidence type="ECO:0000256" key="12">
    <source>
        <dbReference type="ARBA" id="ARBA00047761"/>
    </source>
</evidence>
<dbReference type="STRING" id="13333.W1P8K8"/>
<dbReference type="SUPFAM" id="SSF56784">
    <property type="entry name" value="HAD-like"/>
    <property type="match status" value="1"/>
</dbReference>
<dbReference type="HOGENOM" id="CLU_007943_0_0_1"/>
<feature type="region of interest" description="Disordered" evidence="15">
    <location>
        <begin position="254"/>
        <end position="303"/>
    </location>
</feature>
<dbReference type="AlphaFoldDB" id="W1P8K8"/>
<evidence type="ECO:0000256" key="1">
    <source>
        <dbReference type="ARBA" id="ARBA00001936"/>
    </source>
</evidence>
<evidence type="ECO:0000256" key="11">
    <source>
        <dbReference type="ARBA" id="ARBA00023242"/>
    </source>
</evidence>
<reference evidence="19" key="1">
    <citation type="journal article" date="2013" name="Science">
        <title>The Amborella genome and the evolution of flowering plants.</title>
        <authorList>
            <consortium name="Amborella Genome Project"/>
        </authorList>
    </citation>
    <scope>NUCLEOTIDE SEQUENCE [LARGE SCALE GENOMIC DNA]</scope>
</reference>
<dbReference type="FunFam" id="3.40.50.1000:FF:000098">
    <property type="entry name" value="RNA polymerase II C-terminal domain phosphatase-like 3"/>
    <property type="match status" value="1"/>
</dbReference>
<evidence type="ECO:0000313" key="18">
    <source>
        <dbReference type="EMBL" id="ERN06197.1"/>
    </source>
</evidence>
<dbReference type="GO" id="GO:0008420">
    <property type="term" value="F:RNA polymerase II CTD heptapeptide repeat phosphatase activity"/>
    <property type="evidence" value="ECO:0000318"/>
    <property type="project" value="GO_Central"/>
</dbReference>
<dbReference type="PROSITE" id="PS50969">
    <property type="entry name" value="FCP1"/>
    <property type="match status" value="1"/>
</dbReference>
<dbReference type="PROSITE" id="PS50172">
    <property type="entry name" value="BRCT"/>
    <property type="match status" value="1"/>
</dbReference>
<keyword evidence="6" id="KW-0479">Metal-binding</keyword>
<feature type="compositionally biased region" description="Low complexity" evidence="15">
    <location>
        <begin position="470"/>
        <end position="483"/>
    </location>
</feature>
<evidence type="ECO:0000256" key="10">
    <source>
        <dbReference type="ARBA" id="ARBA00023163"/>
    </source>
</evidence>
<comment type="catalytic activity">
    <reaction evidence="12">
        <text>O-phospho-L-seryl-[protein] + H2O = L-seryl-[protein] + phosphate</text>
        <dbReference type="Rhea" id="RHEA:20629"/>
        <dbReference type="Rhea" id="RHEA-COMP:9863"/>
        <dbReference type="Rhea" id="RHEA-COMP:11604"/>
        <dbReference type="ChEBI" id="CHEBI:15377"/>
        <dbReference type="ChEBI" id="CHEBI:29999"/>
        <dbReference type="ChEBI" id="CHEBI:43474"/>
        <dbReference type="ChEBI" id="CHEBI:83421"/>
        <dbReference type="EC" id="3.1.3.16"/>
    </reaction>
</comment>
<comment type="cofactor">
    <cofactor evidence="2">
        <name>Mg(2+)</name>
        <dbReference type="ChEBI" id="CHEBI:18420"/>
    </cofactor>
</comment>
<dbReference type="InterPro" id="IPR036420">
    <property type="entry name" value="BRCT_dom_sf"/>
</dbReference>
<keyword evidence="10" id="KW-0804">Transcription</keyword>
<dbReference type="Gene3D" id="3.40.50.10190">
    <property type="entry name" value="BRCT domain"/>
    <property type="match status" value="1"/>
</dbReference>
<dbReference type="InterPro" id="IPR023214">
    <property type="entry name" value="HAD_sf"/>
</dbReference>
<sequence>MMKNQDNPMINFFPSVITDGGSTHRTGILPKPFAQNLVPNNPDFMVNGDPVFNSFDNGTGGDSKPRKTQENLSVTDKKEMNNNKLNVQGGNELSLSMPIFKDPSNLQGNQPSLLPFSKNGTGSRHVECEDTVYPSVNDALKAFSTYQQKFGRTSFLSNNKLPSPTPSDECEGEDTDAHGEVSSTGESKTPEPDRVSSSGEFKIAEPVTDVVQTSGRNASNSLLQKSEPITSNNLHGLNPSISFQSIQVKEVMPEGNSAFGSNPLIKSQPRRSRDPRLANTNSEAGSSFDLNKHPASIDPGNVKPIQPILNGGILGSRKTTIVEEAVLDGHSLKRQRGLSYGGQVIPGRGGWLEENTPGVVPSSKEQRVEIGDSMKERPVKPENGAVLGSDMKLDGNSNANVSTAVRPGMGPGSSNMGGAMLPNLGNIASLPDLIKDIVTNPNMILQLIQKEQQRLGAFQKPVNPLPQNLSSSSSTCTMMPSSTGAPLKSSDVQQRPALQPQMPPQTASMSFMKEDVGKPRMKPRDPRRILHTNLIPTNVSSTPQPKPNGTDPSTIHTGTITPSSRESNMPVNPTSSLPLSTNLPDITQPFTKKLMNIADILSGKQVANPLGLLPQVVSQPAQLKTAMEDGLVPPNIVMGTSLPEKTAVDSLESENPWGDVNHLLEGLDDKQRQAIQKERARRIEEQNKMFSARKLCLVLDLDHTLLNSAKFIEVDQVHDEILRKKEEQDRLKPRRHLFRFPHMGMWTKLRPGIWNFLERASKLYELHLYTMGNKVYATEMAKVLDPTGSLFSGRVISKGDDGDPFDGDERLPKSKDLDGVLGMESAVVIIDDSAKVWPHHKHNLIVVERYTYFPCSRRQFGLHGPSLLEIDHDERPEDGTLASSLAVIEKIHESFFSNRSLNEVDVRDILASEQQKILKGCKVVFSRVFHVGLANPHLHPLWQTAEQFGAICTNQIDDEVTHVVAISLGTDKVNWAISTGRYVVHPGWLEASALLYRRANERDFSIMPPPPSS</sequence>
<dbReference type="NCBIfam" id="TIGR02250">
    <property type="entry name" value="FCP1_euk"/>
    <property type="match status" value="1"/>
</dbReference>
<dbReference type="Gramene" id="ERN06197">
    <property type="protein sequence ID" value="ERN06197"/>
    <property type="gene ID" value="AMTR_s00016p00153170"/>
</dbReference>
<evidence type="ECO:0000313" key="19">
    <source>
        <dbReference type="Proteomes" id="UP000017836"/>
    </source>
</evidence>
<feature type="domain" description="BRCT" evidence="16">
    <location>
        <begin position="913"/>
        <end position="1006"/>
    </location>
</feature>
<feature type="compositionally biased region" description="Basic and acidic residues" evidence="15">
    <location>
        <begin position="512"/>
        <end position="528"/>
    </location>
</feature>
<evidence type="ECO:0000256" key="14">
    <source>
        <dbReference type="ARBA" id="ARBA00063107"/>
    </source>
</evidence>
<dbReference type="Pfam" id="PF03031">
    <property type="entry name" value="NIF"/>
    <property type="match status" value="1"/>
</dbReference>
<dbReference type="Proteomes" id="UP000017836">
    <property type="component" value="Unassembled WGS sequence"/>
</dbReference>
<name>W1P8K8_AMBTC</name>
<keyword evidence="8" id="KW-0694">RNA-binding</keyword>
<accession>W1P8K8</accession>
<dbReference type="InterPro" id="IPR036412">
    <property type="entry name" value="HAD-like_sf"/>
</dbReference>
<dbReference type="Gene3D" id="3.40.50.1000">
    <property type="entry name" value="HAD superfamily/HAD-like"/>
    <property type="match status" value="1"/>
</dbReference>
<feature type="compositionally biased region" description="Polar residues" evidence="15">
    <location>
        <begin position="278"/>
        <end position="289"/>
    </location>
</feature>
<comment type="cofactor">
    <cofactor evidence="1">
        <name>Mn(2+)</name>
        <dbReference type="ChEBI" id="CHEBI:29035"/>
    </cofactor>
</comment>
<evidence type="ECO:0000256" key="7">
    <source>
        <dbReference type="ARBA" id="ARBA00022801"/>
    </source>
</evidence>
<evidence type="ECO:0000256" key="2">
    <source>
        <dbReference type="ARBA" id="ARBA00001946"/>
    </source>
</evidence>
<gene>
    <name evidence="18" type="ORF">AMTR_s00016p00153170</name>
</gene>
<dbReference type="CDD" id="cd07521">
    <property type="entry name" value="HAD_FCP1-like"/>
    <property type="match status" value="1"/>
</dbReference>
<dbReference type="Pfam" id="PF00533">
    <property type="entry name" value="BRCT"/>
    <property type="match status" value="1"/>
</dbReference>
<keyword evidence="9" id="KW-0805">Transcription regulation</keyword>
<evidence type="ECO:0000259" key="16">
    <source>
        <dbReference type="PROSITE" id="PS50172"/>
    </source>
</evidence>
<evidence type="ECO:0000256" key="4">
    <source>
        <dbReference type="ARBA" id="ARBA00013081"/>
    </source>
</evidence>
<organism evidence="18 19">
    <name type="scientific">Amborella trichopoda</name>
    <dbReference type="NCBI Taxonomy" id="13333"/>
    <lineage>
        <taxon>Eukaryota</taxon>
        <taxon>Viridiplantae</taxon>
        <taxon>Streptophyta</taxon>
        <taxon>Embryophyta</taxon>
        <taxon>Tracheophyta</taxon>
        <taxon>Spermatophyta</taxon>
        <taxon>Magnoliopsida</taxon>
        <taxon>Amborellales</taxon>
        <taxon>Amborellaceae</taxon>
        <taxon>Amborella</taxon>
    </lineage>
</organism>
<dbReference type="SUPFAM" id="SSF52113">
    <property type="entry name" value="BRCT domain"/>
    <property type="match status" value="1"/>
</dbReference>
<keyword evidence="11" id="KW-0539">Nucleus</keyword>
<dbReference type="GO" id="GO:0046872">
    <property type="term" value="F:metal ion binding"/>
    <property type="evidence" value="ECO:0007669"/>
    <property type="project" value="UniProtKB-KW"/>
</dbReference>
<evidence type="ECO:0000256" key="5">
    <source>
        <dbReference type="ARBA" id="ARBA00022491"/>
    </source>
</evidence>
<keyword evidence="7" id="KW-0378">Hydrolase</keyword>
<dbReference type="SMART" id="SM00577">
    <property type="entry name" value="CPDc"/>
    <property type="match status" value="1"/>
</dbReference>
<evidence type="ECO:0000256" key="6">
    <source>
        <dbReference type="ARBA" id="ARBA00022723"/>
    </source>
</evidence>
<dbReference type="GO" id="GO:0003723">
    <property type="term" value="F:RNA binding"/>
    <property type="evidence" value="ECO:0007669"/>
    <property type="project" value="UniProtKB-KW"/>
</dbReference>
<dbReference type="GO" id="GO:0005634">
    <property type="term" value="C:nucleus"/>
    <property type="evidence" value="ECO:0007669"/>
    <property type="project" value="UniProtKB-SubCell"/>
</dbReference>
<dbReference type="InterPro" id="IPR039189">
    <property type="entry name" value="Fcp1"/>
</dbReference>
<dbReference type="InterPro" id="IPR001357">
    <property type="entry name" value="BRCT_dom"/>
</dbReference>
<dbReference type="SMART" id="SM00292">
    <property type="entry name" value="BRCT"/>
    <property type="match status" value="1"/>
</dbReference>
<dbReference type="CDD" id="cd17729">
    <property type="entry name" value="BRCT_CTDP1"/>
    <property type="match status" value="1"/>
</dbReference>
<evidence type="ECO:0000256" key="9">
    <source>
        <dbReference type="ARBA" id="ARBA00023015"/>
    </source>
</evidence>
<keyword evidence="19" id="KW-1185">Reference proteome</keyword>
<feature type="compositionally biased region" description="Polar residues" evidence="15">
    <location>
        <begin position="550"/>
        <end position="583"/>
    </location>
</feature>
<dbReference type="EMBL" id="KI393908">
    <property type="protein sequence ID" value="ERN06197.1"/>
    <property type="molecule type" value="Genomic_DNA"/>
</dbReference>
<feature type="domain" description="FCP1 homology" evidence="17">
    <location>
        <begin position="690"/>
        <end position="871"/>
    </location>
</feature>
<feature type="region of interest" description="Disordered" evidence="15">
    <location>
        <begin position="155"/>
        <end position="199"/>
    </location>
</feature>
<comment type="subunit">
    <text evidence="14">Interacts with RAP74.</text>
</comment>
<protein>
    <recommendedName>
        <fullName evidence="4">protein-serine/threonine phosphatase</fullName>
        <ecNumber evidence="4">3.1.3.16</ecNumber>
    </recommendedName>
</protein>
<dbReference type="InterPro" id="IPR004274">
    <property type="entry name" value="FCP1_dom"/>
</dbReference>
<dbReference type="FunFam" id="3.40.50.10190:FF:000014">
    <property type="entry name" value="RNA polymerase II C-terminal domain phosphatase-like 3"/>
    <property type="match status" value="1"/>
</dbReference>
<proteinExistence type="predicted"/>